<dbReference type="AlphaFoldDB" id="A0A1S1QBK1"/>
<reference evidence="3" key="1">
    <citation type="submission" date="2016-07" db="EMBL/GenBank/DDBJ databases">
        <title>Sequence Frankia sp. strain CcI1.17.</title>
        <authorList>
            <person name="Ghodhbane-Gtari F."/>
            <person name="Swanson E."/>
            <person name="Gueddou A."/>
            <person name="Morris K."/>
            <person name="Hezbri K."/>
            <person name="Ktari A."/>
            <person name="Nouioui I."/>
            <person name="Abebe-Akele F."/>
            <person name="Simpson S."/>
            <person name="Thomas K."/>
            <person name="Gtari M."/>
            <person name="Tisa L.S."/>
            <person name="Hurst S."/>
        </authorList>
    </citation>
    <scope>NUCLEOTIDE SEQUENCE [LARGE SCALE GENOMIC DNA]</scope>
    <source>
        <strain evidence="3">Cc1.17</strain>
    </source>
</reference>
<evidence type="ECO:0000313" key="2">
    <source>
        <dbReference type="EMBL" id="OHV30841.1"/>
    </source>
</evidence>
<evidence type="ECO:0000313" key="3">
    <source>
        <dbReference type="Proteomes" id="UP000179627"/>
    </source>
</evidence>
<dbReference type="OrthoDB" id="3216822at2"/>
<dbReference type="Proteomes" id="UP000179627">
    <property type="component" value="Unassembled WGS sequence"/>
</dbReference>
<proteinExistence type="predicted"/>
<keyword evidence="3" id="KW-1185">Reference proteome</keyword>
<comment type="caution">
    <text evidence="2">The sequence shown here is derived from an EMBL/GenBank/DDBJ whole genome shotgun (WGS) entry which is preliminary data.</text>
</comment>
<feature type="region of interest" description="Disordered" evidence="1">
    <location>
        <begin position="93"/>
        <end position="114"/>
    </location>
</feature>
<dbReference type="EMBL" id="MBLM01000149">
    <property type="protein sequence ID" value="OHV30841.1"/>
    <property type="molecule type" value="Genomic_DNA"/>
</dbReference>
<feature type="compositionally biased region" description="Low complexity" evidence="1">
    <location>
        <begin position="93"/>
        <end position="104"/>
    </location>
</feature>
<accession>A0A1S1QBK1</accession>
<organism evidence="2 3">
    <name type="scientific">Parafrankia colletiae</name>
    <dbReference type="NCBI Taxonomy" id="573497"/>
    <lineage>
        <taxon>Bacteria</taxon>
        <taxon>Bacillati</taxon>
        <taxon>Actinomycetota</taxon>
        <taxon>Actinomycetes</taxon>
        <taxon>Frankiales</taxon>
        <taxon>Frankiaceae</taxon>
        <taxon>Parafrankia</taxon>
    </lineage>
</organism>
<dbReference type="RefSeq" id="WP_071088918.1">
    <property type="nucleotide sequence ID" value="NZ_MBLM01000149.1"/>
</dbReference>
<name>A0A1S1QBK1_9ACTN</name>
<gene>
    <name evidence="2" type="ORF">CC117_27375</name>
</gene>
<sequence length="114" mass="11874">MSDGTIRHDGDSIATKVPLLVAFQGDMVALAQFLDQTLGQYKFVDNPKDELSKLAQMTFEQIMAAFGQIYGALGEAVGLQGDRLNTVRGIGEGTEAGAAGHASGWAPPGGGHRG</sequence>
<evidence type="ECO:0000256" key="1">
    <source>
        <dbReference type="SAM" id="MobiDB-lite"/>
    </source>
</evidence>
<protein>
    <submittedName>
        <fullName evidence="2">Uncharacterized protein</fullName>
    </submittedName>
</protein>